<dbReference type="PANTHER" id="PTHR48105">
    <property type="entry name" value="THIOREDOXIN REDUCTASE 1-RELATED-RELATED"/>
    <property type="match status" value="1"/>
</dbReference>
<dbReference type="InterPro" id="IPR014710">
    <property type="entry name" value="RmlC-like_jellyroll"/>
</dbReference>
<keyword evidence="1" id="KW-0285">Flavoprotein</keyword>
<dbReference type="SUPFAM" id="SSF51905">
    <property type="entry name" value="FAD/NAD(P)-binding domain"/>
    <property type="match status" value="1"/>
</dbReference>
<name>A0A124HK25_STRCK</name>
<accession>A0A124HK25</accession>
<dbReference type="EMBL" id="LMWP01000044">
    <property type="protein sequence ID" value="KUN18252.1"/>
    <property type="molecule type" value="Genomic_DNA"/>
</dbReference>
<gene>
    <name evidence="5" type="ORF">AQJ11_34860</name>
</gene>
<dbReference type="SMART" id="SM00100">
    <property type="entry name" value="cNMP"/>
    <property type="match status" value="1"/>
</dbReference>
<comment type="catalytic activity">
    <reaction evidence="3">
        <text>[thioredoxin]-dithiol + NADP(+) = [thioredoxin]-disulfide + NADPH + H(+)</text>
        <dbReference type="Rhea" id="RHEA:20345"/>
        <dbReference type="Rhea" id="RHEA-COMP:10698"/>
        <dbReference type="Rhea" id="RHEA-COMP:10700"/>
        <dbReference type="ChEBI" id="CHEBI:15378"/>
        <dbReference type="ChEBI" id="CHEBI:29950"/>
        <dbReference type="ChEBI" id="CHEBI:50058"/>
        <dbReference type="ChEBI" id="CHEBI:57783"/>
        <dbReference type="ChEBI" id="CHEBI:58349"/>
        <dbReference type="EC" id="1.8.1.9"/>
    </reaction>
</comment>
<comment type="caution">
    <text evidence="5">The sequence shown here is derived from an EMBL/GenBank/DDBJ whole genome shotgun (WGS) entry which is preliminary data.</text>
</comment>
<evidence type="ECO:0000256" key="2">
    <source>
        <dbReference type="ARBA" id="ARBA00023002"/>
    </source>
</evidence>
<sequence>MATSFPEIGDRPDDLATAAEVRLDDGQLARATRYATCEEVRAGDVLYQVEDDSVDLFLCGTATLEAIIPSSEGGDGHLFMTHGPGQFAGELNLLTGQRRGLTVRVATGGTVHRVRPAAFRRLMAQETELSDLLLRAILARRRLLRQATEQTLRIVGDSGSAAGLAMRTFLDRQGVPHRWLDSDSPQGADALRSSGLSEEDLPAALTSREATPRVTPGVLSQQLNLAYRRTGRGSADLTVVGAGPAGLAAAVYGASEGLQTVLLDGVAVGGQAATSARIENYLGFPFGLSGADLTARAAVQALKFGVHLASPCGVVGLSTEGPDHVVTLTDGTRVETRAVIIATGAEYRALPLDGWAELTGCGIYYAATDLEAQAVAGRPVAVVGGANSAGQAALHLARYASEVTLVVRGPDLGARMSAYLVERILNDPRITVLTGTEVTALHGRPHLDGVSLTTRAEGTGARRIACTGLFCFIGARPATTWLSGVVLDSDGFVPTDRQLPAGDLGPRWKELGREPLPYETSVPGVFAAGDVRLASMKRVAAAVGDGASAVRSVHQYLATI</sequence>
<dbReference type="SUPFAM" id="SSF51206">
    <property type="entry name" value="cAMP-binding domain-like"/>
    <property type="match status" value="1"/>
</dbReference>
<dbReference type="CDD" id="cd00038">
    <property type="entry name" value="CAP_ED"/>
    <property type="match status" value="1"/>
</dbReference>
<keyword evidence="6" id="KW-1185">Reference proteome</keyword>
<dbReference type="PRINTS" id="PR00469">
    <property type="entry name" value="PNDRDTASEII"/>
</dbReference>
<keyword evidence="2" id="KW-0560">Oxidoreductase</keyword>
<dbReference type="AlphaFoldDB" id="A0A124HK25"/>
<dbReference type="Gene3D" id="3.50.50.60">
    <property type="entry name" value="FAD/NAD(P)-binding domain"/>
    <property type="match status" value="2"/>
</dbReference>
<organism evidence="5 6">
    <name type="scientific">Streptomyces corchorusii</name>
    <name type="common">Streptomyces chibaensis</name>
    <dbReference type="NCBI Taxonomy" id="1903"/>
    <lineage>
        <taxon>Bacteria</taxon>
        <taxon>Bacillati</taxon>
        <taxon>Actinomycetota</taxon>
        <taxon>Actinomycetes</taxon>
        <taxon>Kitasatosporales</taxon>
        <taxon>Streptomycetaceae</taxon>
        <taxon>Streptomyces</taxon>
    </lineage>
</organism>
<feature type="domain" description="Cyclic nucleotide-binding" evidence="4">
    <location>
        <begin position="34"/>
        <end position="140"/>
    </location>
</feature>
<reference evidence="5 6" key="1">
    <citation type="submission" date="2015-10" db="EMBL/GenBank/DDBJ databases">
        <title>Draft genome sequence of Streptomyces corchorusii DSM 40340, type strain for the species Streptomyces corchorusii.</title>
        <authorList>
            <person name="Ruckert C."/>
            <person name="Winkler A."/>
            <person name="Kalinowski J."/>
            <person name="Kampfer P."/>
            <person name="Glaeser S."/>
        </authorList>
    </citation>
    <scope>NUCLEOTIDE SEQUENCE [LARGE SCALE GENOMIC DNA]</scope>
    <source>
        <strain evidence="5 6">DSM 40340</strain>
    </source>
</reference>
<dbReference type="PROSITE" id="PS50042">
    <property type="entry name" value="CNMP_BINDING_3"/>
    <property type="match status" value="1"/>
</dbReference>
<dbReference type="InterPro" id="IPR018490">
    <property type="entry name" value="cNMP-bd_dom_sf"/>
</dbReference>
<dbReference type="Gene3D" id="2.60.120.10">
    <property type="entry name" value="Jelly Rolls"/>
    <property type="match status" value="1"/>
</dbReference>
<dbReference type="InterPro" id="IPR000595">
    <property type="entry name" value="cNMP-bd_dom"/>
</dbReference>
<evidence type="ECO:0000313" key="6">
    <source>
        <dbReference type="Proteomes" id="UP000053398"/>
    </source>
</evidence>
<protein>
    <submittedName>
        <fullName evidence="5">Thioredoxin reductase</fullName>
    </submittedName>
</protein>
<dbReference type="PRINTS" id="PR00368">
    <property type="entry name" value="FADPNR"/>
</dbReference>
<dbReference type="InterPro" id="IPR023753">
    <property type="entry name" value="FAD/NAD-binding_dom"/>
</dbReference>
<proteinExistence type="predicted"/>
<dbReference type="Pfam" id="PF00027">
    <property type="entry name" value="cNMP_binding"/>
    <property type="match status" value="1"/>
</dbReference>
<evidence type="ECO:0000259" key="4">
    <source>
        <dbReference type="PROSITE" id="PS50042"/>
    </source>
</evidence>
<dbReference type="InterPro" id="IPR036188">
    <property type="entry name" value="FAD/NAD-bd_sf"/>
</dbReference>
<dbReference type="RefSeq" id="WP_059265911.1">
    <property type="nucleotide sequence ID" value="NZ_KQ948367.1"/>
</dbReference>
<evidence type="ECO:0000313" key="5">
    <source>
        <dbReference type="EMBL" id="KUN18252.1"/>
    </source>
</evidence>
<evidence type="ECO:0000256" key="1">
    <source>
        <dbReference type="ARBA" id="ARBA00022630"/>
    </source>
</evidence>
<dbReference type="GO" id="GO:0004791">
    <property type="term" value="F:thioredoxin-disulfide reductase (NADPH) activity"/>
    <property type="evidence" value="ECO:0007669"/>
    <property type="project" value="UniProtKB-EC"/>
</dbReference>
<evidence type="ECO:0000256" key="3">
    <source>
        <dbReference type="ARBA" id="ARBA00048132"/>
    </source>
</evidence>
<dbReference type="InterPro" id="IPR050097">
    <property type="entry name" value="Ferredoxin-NADP_redctase_2"/>
</dbReference>
<dbReference type="Pfam" id="PF07992">
    <property type="entry name" value="Pyr_redox_2"/>
    <property type="match status" value="1"/>
</dbReference>
<dbReference type="Proteomes" id="UP000053398">
    <property type="component" value="Unassembled WGS sequence"/>
</dbReference>